<sequence length="136" mass="15278">MPQFSDPQLRWYSAEKRSTGGLVALWSAQRGWKTQAEASERGVMQAKRAPQRGVGRAEENLRDIPIDECLRWLQAPGEISVARQCEQSQAHRTADGGDEGAWARRVIPSRTLTTVTLSTESIGMGWTLLRSKRRSR</sequence>
<comment type="caution">
    <text evidence="2">The sequence shown here is derived from an EMBL/GenBank/DDBJ whole genome shotgun (WGS) entry which is preliminary data.</text>
</comment>
<reference evidence="2 3" key="1">
    <citation type="submission" date="2020-02" db="EMBL/GenBank/DDBJ databases">
        <authorList>
            <person name="Hogendoorn C."/>
        </authorList>
    </citation>
    <scope>NUCLEOTIDE SEQUENCE [LARGE SCALE GENOMIC DNA]</scope>
    <source>
        <strain evidence="2">METHB21</strain>
    </source>
</reference>
<gene>
    <name evidence="2" type="ORF">METHB2_110015</name>
</gene>
<protein>
    <submittedName>
        <fullName evidence="2">Uncharacterized protein</fullName>
    </submittedName>
</protein>
<proteinExistence type="predicted"/>
<evidence type="ECO:0000313" key="2">
    <source>
        <dbReference type="EMBL" id="CAA9889516.1"/>
    </source>
</evidence>
<feature type="region of interest" description="Disordered" evidence="1">
    <location>
        <begin position="37"/>
        <end position="56"/>
    </location>
</feature>
<dbReference type="AlphaFoldDB" id="A0A8S0Y908"/>
<evidence type="ECO:0000256" key="1">
    <source>
        <dbReference type="SAM" id="MobiDB-lite"/>
    </source>
</evidence>
<dbReference type="RefSeq" id="WP_174624518.1">
    <property type="nucleotide sequence ID" value="NZ_CADCXN010000013.1"/>
</dbReference>
<evidence type="ECO:0000313" key="3">
    <source>
        <dbReference type="Proteomes" id="UP000494216"/>
    </source>
</evidence>
<organism evidence="2 3">
    <name type="scientific">Candidatus Methylobacter favarea</name>
    <dbReference type="NCBI Taxonomy" id="2707345"/>
    <lineage>
        <taxon>Bacteria</taxon>
        <taxon>Pseudomonadati</taxon>
        <taxon>Pseudomonadota</taxon>
        <taxon>Gammaproteobacteria</taxon>
        <taxon>Methylococcales</taxon>
        <taxon>Methylococcaceae</taxon>
        <taxon>Methylobacter</taxon>
    </lineage>
</organism>
<name>A0A8S0Y908_9GAMM</name>
<keyword evidence="3" id="KW-1185">Reference proteome</keyword>
<dbReference type="Proteomes" id="UP000494216">
    <property type="component" value="Unassembled WGS sequence"/>
</dbReference>
<dbReference type="EMBL" id="CADCXN010000013">
    <property type="protein sequence ID" value="CAA9889516.1"/>
    <property type="molecule type" value="Genomic_DNA"/>
</dbReference>
<accession>A0A8S0Y908</accession>